<keyword evidence="11" id="KW-1185">Reference proteome</keyword>
<feature type="transmembrane region" description="Helical" evidence="6">
    <location>
        <begin position="317"/>
        <end position="338"/>
    </location>
</feature>
<evidence type="ECO:0000256" key="5">
    <source>
        <dbReference type="ARBA" id="ARBA00023136"/>
    </source>
</evidence>
<accession>A0ABP1FLT1</accession>
<evidence type="ECO:0000259" key="9">
    <source>
        <dbReference type="Pfam" id="PF21904"/>
    </source>
</evidence>
<sequence length="436" mass="48958">MESGRIILLACLLAGALPALGRITDATVARDDRAIILIANPFGFGADGYVDMSVKNFNSWHQGSIDPSKIGFFLTTSEAEAQLEVDLSQGTCAFEAQNVIKLLTFDQVEKEKAAGQASTDLSARLADLIQDYKGGEFSLFYTNCEKQTVVSFDIRVALYNVKANGYKDFLSVGEDMLPIVFMVMFVLFAVVGAMWGLVLVRQRTHAHRLHFLMVALVAFKALTLLSQAGMYQLIRSTGHPEGWNVAFYVFNFLRGILFFTVVVLVGTGWSYMTPFLRDREKRILMVVIPLQVCAEVAIVILDENTPASRSWFTWRDILHLVDIICCCAILFPIVWSIKHLREAAGTDGKAARNLLKLQLFRQFYVMVVIYIYFTRIVVYLLRSTMPYQYAWLPDAAGELATLAFYVTTAVAFQPTAENPYLHLAEEELEELRQASL</sequence>
<feature type="signal peptide" evidence="7">
    <location>
        <begin position="1"/>
        <end position="21"/>
    </location>
</feature>
<evidence type="ECO:0000313" key="11">
    <source>
        <dbReference type="Proteomes" id="UP001497392"/>
    </source>
</evidence>
<evidence type="ECO:0000313" key="10">
    <source>
        <dbReference type="EMBL" id="CAL5219570.1"/>
    </source>
</evidence>
<keyword evidence="5 6" id="KW-0472">Membrane</keyword>
<dbReference type="PANTHER" id="PTHR21229">
    <property type="entry name" value="LUNG SEVEN TRANSMEMBRANE RECEPTOR"/>
    <property type="match status" value="1"/>
</dbReference>
<dbReference type="Pfam" id="PF06814">
    <property type="entry name" value="GOST_TM"/>
    <property type="match status" value="1"/>
</dbReference>
<evidence type="ECO:0000256" key="3">
    <source>
        <dbReference type="ARBA" id="ARBA00022729"/>
    </source>
</evidence>
<feature type="transmembrane region" description="Helical" evidence="6">
    <location>
        <begin position="176"/>
        <end position="199"/>
    </location>
</feature>
<organism evidence="10 11">
    <name type="scientific">Coccomyxa viridis</name>
    <dbReference type="NCBI Taxonomy" id="1274662"/>
    <lineage>
        <taxon>Eukaryota</taxon>
        <taxon>Viridiplantae</taxon>
        <taxon>Chlorophyta</taxon>
        <taxon>core chlorophytes</taxon>
        <taxon>Trebouxiophyceae</taxon>
        <taxon>Trebouxiophyceae incertae sedis</taxon>
        <taxon>Coccomyxaceae</taxon>
        <taxon>Coccomyxa</taxon>
    </lineage>
</organism>
<comment type="subcellular location">
    <subcellularLocation>
        <location evidence="1">Membrane</location>
        <topology evidence="1">Multi-pass membrane protein</topology>
    </subcellularLocation>
</comment>
<evidence type="ECO:0000256" key="4">
    <source>
        <dbReference type="ARBA" id="ARBA00022989"/>
    </source>
</evidence>
<feature type="transmembrane region" description="Helical" evidence="6">
    <location>
        <begin position="359"/>
        <end position="381"/>
    </location>
</feature>
<feature type="domain" description="GOST seven transmembrane" evidence="8">
    <location>
        <begin position="179"/>
        <end position="419"/>
    </location>
</feature>
<dbReference type="EMBL" id="CAXHTA020000002">
    <property type="protein sequence ID" value="CAL5219570.1"/>
    <property type="molecule type" value="Genomic_DNA"/>
</dbReference>
<evidence type="ECO:0000256" key="7">
    <source>
        <dbReference type="SAM" id="SignalP"/>
    </source>
</evidence>
<keyword evidence="2 6" id="KW-0812">Transmembrane</keyword>
<dbReference type="InterPro" id="IPR053937">
    <property type="entry name" value="GOST_TM"/>
</dbReference>
<gene>
    <name evidence="10" type="primary">g1429</name>
    <name evidence="10" type="ORF">VP750_LOCUS1229</name>
</gene>
<reference evidence="10 11" key="1">
    <citation type="submission" date="2024-06" db="EMBL/GenBank/DDBJ databases">
        <authorList>
            <person name="Kraege A."/>
            <person name="Thomma B."/>
        </authorList>
    </citation>
    <scope>NUCLEOTIDE SEQUENCE [LARGE SCALE GENOMIC DNA]</scope>
</reference>
<feature type="transmembrane region" description="Helical" evidence="6">
    <location>
        <begin position="246"/>
        <end position="271"/>
    </location>
</feature>
<evidence type="ECO:0000259" key="8">
    <source>
        <dbReference type="Pfam" id="PF06814"/>
    </source>
</evidence>
<feature type="chain" id="PRO_5045824527" evidence="7">
    <location>
        <begin position="22"/>
        <end position="436"/>
    </location>
</feature>
<evidence type="ECO:0000256" key="1">
    <source>
        <dbReference type="ARBA" id="ARBA00004141"/>
    </source>
</evidence>
<dbReference type="Proteomes" id="UP001497392">
    <property type="component" value="Unassembled WGS sequence"/>
</dbReference>
<protein>
    <submittedName>
        <fullName evidence="10">G1429 protein</fullName>
    </submittedName>
</protein>
<dbReference type="PANTHER" id="PTHR21229:SF2">
    <property type="entry name" value="RE59932P"/>
    <property type="match status" value="1"/>
</dbReference>
<evidence type="ECO:0000256" key="2">
    <source>
        <dbReference type="ARBA" id="ARBA00022692"/>
    </source>
</evidence>
<dbReference type="InterPro" id="IPR009637">
    <property type="entry name" value="GPR107/GPR108-like"/>
</dbReference>
<evidence type="ECO:0000256" key="6">
    <source>
        <dbReference type="SAM" id="Phobius"/>
    </source>
</evidence>
<dbReference type="Pfam" id="PF21904">
    <property type="entry name" value="CAND6-7_N"/>
    <property type="match status" value="1"/>
</dbReference>
<name>A0ABP1FLT1_9CHLO</name>
<dbReference type="InterPro" id="IPR054103">
    <property type="entry name" value="CAND6-7_N"/>
</dbReference>
<keyword evidence="3 7" id="KW-0732">Signal</keyword>
<feature type="domain" description="CAND6/7 N-terminal" evidence="9">
    <location>
        <begin position="27"/>
        <end position="160"/>
    </location>
</feature>
<keyword evidence="4 6" id="KW-1133">Transmembrane helix</keyword>
<proteinExistence type="predicted"/>
<comment type="caution">
    <text evidence="10">The sequence shown here is derived from an EMBL/GenBank/DDBJ whole genome shotgun (WGS) entry which is preliminary data.</text>
</comment>
<feature type="transmembrane region" description="Helical" evidence="6">
    <location>
        <begin position="283"/>
        <end position="301"/>
    </location>
</feature>
<feature type="transmembrane region" description="Helical" evidence="6">
    <location>
        <begin position="211"/>
        <end position="234"/>
    </location>
</feature>